<dbReference type="SUPFAM" id="SSF54695">
    <property type="entry name" value="POZ domain"/>
    <property type="match status" value="1"/>
</dbReference>
<organism evidence="7 8">
    <name type="scientific">Striga asiatica</name>
    <name type="common">Asiatic witchweed</name>
    <name type="synonym">Buchnera asiatica</name>
    <dbReference type="NCBI Taxonomy" id="4170"/>
    <lineage>
        <taxon>Eukaryota</taxon>
        <taxon>Viridiplantae</taxon>
        <taxon>Streptophyta</taxon>
        <taxon>Embryophyta</taxon>
        <taxon>Tracheophyta</taxon>
        <taxon>Spermatophyta</taxon>
        <taxon>Magnoliopsida</taxon>
        <taxon>eudicotyledons</taxon>
        <taxon>Gunneridae</taxon>
        <taxon>Pentapetalae</taxon>
        <taxon>asterids</taxon>
        <taxon>lamiids</taxon>
        <taxon>Lamiales</taxon>
        <taxon>Orobanchaceae</taxon>
        <taxon>Buchnereae</taxon>
        <taxon>Striga</taxon>
    </lineage>
</organism>
<dbReference type="SUPFAM" id="SSF81382">
    <property type="entry name" value="Skp1 dimerisation domain-like"/>
    <property type="match status" value="1"/>
</dbReference>
<evidence type="ECO:0000256" key="4">
    <source>
        <dbReference type="PIRNR" id="PIRNR028729"/>
    </source>
</evidence>
<proteinExistence type="inferred from homology"/>
<dbReference type="InterPro" id="IPR016073">
    <property type="entry name" value="Skp1_comp_POZ"/>
</dbReference>
<evidence type="ECO:0000259" key="6">
    <source>
        <dbReference type="Pfam" id="PF03931"/>
    </source>
</evidence>
<keyword evidence="3 4" id="KW-0833">Ubl conjugation pathway</keyword>
<dbReference type="GO" id="GO:0016567">
    <property type="term" value="P:protein ubiquitination"/>
    <property type="evidence" value="ECO:0007669"/>
    <property type="project" value="UniProtKB-UniRule"/>
</dbReference>
<comment type="similarity">
    <text evidence="2 4">Belongs to the SKP1 family.</text>
</comment>
<sequence length="151" mass="16958">MAPTEAKTIVLKCSDEVTFEVEEAVAAMSPKIKQMIDNGGAANAIPIPFSSEVLPKVIEYCRKHAGEESEENLKEFDAEFVKLDMDELLDLSTIANYLKIKGLLDITCQTVADMIKGMSVEELRKLTRIRDALAHEEEKEIRRQAMRDALE</sequence>
<comment type="function">
    <text evidence="4">Involved in ubiquitination and subsequent proteasomal degradation of target proteins. Together with CUL1, RBX1 and a F-box protein, it forms a SCF E3 ubiquitin ligase complex. The functional specificity of this complex depends on the type of F-box protein. In the SCF complex, it serves as an adapter that links the F-box protein to CUL1.</text>
</comment>
<dbReference type="UniPathway" id="UPA00143"/>
<dbReference type="Pfam" id="PF03931">
    <property type="entry name" value="Skp1_POZ"/>
    <property type="match status" value="1"/>
</dbReference>
<evidence type="ECO:0000256" key="2">
    <source>
        <dbReference type="ARBA" id="ARBA00009993"/>
    </source>
</evidence>
<dbReference type="AlphaFoldDB" id="A0A5A7QBR4"/>
<dbReference type="InterPro" id="IPR036296">
    <property type="entry name" value="SKP1-like_dim_sf"/>
</dbReference>
<evidence type="ECO:0000259" key="5">
    <source>
        <dbReference type="Pfam" id="PF01466"/>
    </source>
</evidence>
<dbReference type="InterPro" id="IPR011333">
    <property type="entry name" value="SKP1/BTB/POZ_sf"/>
</dbReference>
<comment type="caution">
    <text evidence="7">The sequence shown here is derived from an EMBL/GenBank/DDBJ whole genome shotgun (WGS) entry which is preliminary data.</text>
</comment>
<evidence type="ECO:0000256" key="1">
    <source>
        <dbReference type="ARBA" id="ARBA00004906"/>
    </source>
</evidence>
<feature type="domain" description="SKP1 component POZ" evidence="6">
    <location>
        <begin position="7"/>
        <end position="64"/>
    </location>
</feature>
<reference evidence="8" key="1">
    <citation type="journal article" date="2019" name="Curr. Biol.">
        <title>Genome Sequence of Striga asiatica Provides Insight into the Evolution of Plant Parasitism.</title>
        <authorList>
            <person name="Yoshida S."/>
            <person name="Kim S."/>
            <person name="Wafula E.K."/>
            <person name="Tanskanen J."/>
            <person name="Kim Y.M."/>
            <person name="Honaas L."/>
            <person name="Yang Z."/>
            <person name="Spallek T."/>
            <person name="Conn C.E."/>
            <person name="Ichihashi Y."/>
            <person name="Cheong K."/>
            <person name="Cui S."/>
            <person name="Der J.P."/>
            <person name="Gundlach H."/>
            <person name="Jiao Y."/>
            <person name="Hori C."/>
            <person name="Ishida J.K."/>
            <person name="Kasahara H."/>
            <person name="Kiba T."/>
            <person name="Kim M.S."/>
            <person name="Koo N."/>
            <person name="Laohavisit A."/>
            <person name="Lee Y.H."/>
            <person name="Lumba S."/>
            <person name="McCourt P."/>
            <person name="Mortimer J.C."/>
            <person name="Mutuku J.M."/>
            <person name="Nomura T."/>
            <person name="Sasaki-Sekimoto Y."/>
            <person name="Seto Y."/>
            <person name="Wang Y."/>
            <person name="Wakatake T."/>
            <person name="Sakakibara H."/>
            <person name="Demura T."/>
            <person name="Yamaguchi S."/>
            <person name="Yoneyama K."/>
            <person name="Manabe R.I."/>
            <person name="Nelson D.C."/>
            <person name="Schulman A.H."/>
            <person name="Timko M.P."/>
            <person name="dePamphilis C.W."/>
            <person name="Choi D."/>
            <person name="Shirasu K."/>
        </authorList>
    </citation>
    <scope>NUCLEOTIDE SEQUENCE [LARGE SCALE GENOMIC DNA]</scope>
    <source>
        <strain evidence="8">cv. UVA1</strain>
    </source>
</reference>
<dbReference type="InterPro" id="IPR016897">
    <property type="entry name" value="SKP1"/>
</dbReference>
<dbReference type="Pfam" id="PF01466">
    <property type="entry name" value="Skp1"/>
    <property type="match status" value="1"/>
</dbReference>
<feature type="domain" description="SKP1 component dimerisation" evidence="5">
    <location>
        <begin position="101"/>
        <end position="144"/>
    </location>
</feature>
<name>A0A5A7QBR4_STRAF</name>
<dbReference type="EMBL" id="BKCP01006294">
    <property type="protein sequence ID" value="GER42346.1"/>
    <property type="molecule type" value="Genomic_DNA"/>
</dbReference>
<dbReference type="InterPro" id="IPR001232">
    <property type="entry name" value="SKP1-like"/>
</dbReference>
<evidence type="ECO:0000256" key="3">
    <source>
        <dbReference type="ARBA" id="ARBA00022786"/>
    </source>
</evidence>
<keyword evidence="8" id="KW-1185">Reference proteome</keyword>
<dbReference type="InterPro" id="IPR016072">
    <property type="entry name" value="Skp1_comp_dimer"/>
</dbReference>
<protein>
    <recommendedName>
        <fullName evidence="4">SKP1-like protein</fullName>
    </recommendedName>
</protein>
<dbReference type="SMART" id="SM00512">
    <property type="entry name" value="Skp1"/>
    <property type="match status" value="1"/>
</dbReference>
<dbReference type="CDD" id="cd18322">
    <property type="entry name" value="BTB_POZ_SKP1"/>
    <property type="match status" value="1"/>
</dbReference>
<dbReference type="PANTHER" id="PTHR11165">
    <property type="entry name" value="SKP1"/>
    <property type="match status" value="1"/>
</dbReference>
<accession>A0A5A7QBR4</accession>
<dbReference type="PIRSF" id="PIRSF028729">
    <property type="entry name" value="E3_ubiquit_lig_SCF_Skp"/>
    <property type="match status" value="1"/>
</dbReference>
<dbReference type="GO" id="GO:0009867">
    <property type="term" value="P:jasmonic acid mediated signaling pathway"/>
    <property type="evidence" value="ECO:0007669"/>
    <property type="project" value="UniProtKB-ARBA"/>
</dbReference>
<dbReference type="Proteomes" id="UP000325081">
    <property type="component" value="Unassembled WGS sequence"/>
</dbReference>
<dbReference type="Gene3D" id="3.30.710.10">
    <property type="entry name" value="Potassium Channel Kv1.1, Chain A"/>
    <property type="match status" value="1"/>
</dbReference>
<comment type="pathway">
    <text evidence="1 4">Protein modification; protein ubiquitination.</text>
</comment>
<comment type="subunit">
    <text evidence="4">Part of a SCF (SKP1-cullin-F-box) protein ligase complex.</text>
</comment>
<evidence type="ECO:0000313" key="7">
    <source>
        <dbReference type="EMBL" id="GER42346.1"/>
    </source>
</evidence>
<dbReference type="GO" id="GO:0006511">
    <property type="term" value="P:ubiquitin-dependent protein catabolic process"/>
    <property type="evidence" value="ECO:0007669"/>
    <property type="project" value="InterPro"/>
</dbReference>
<evidence type="ECO:0000313" key="8">
    <source>
        <dbReference type="Proteomes" id="UP000325081"/>
    </source>
</evidence>
<dbReference type="OrthoDB" id="2342932at2759"/>
<gene>
    <name evidence="7" type="ORF">STAS_19122</name>
</gene>